<dbReference type="EMBL" id="BTCM01000008">
    <property type="protein sequence ID" value="GMK59504.1"/>
    <property type="molecule type" value="Genomic_DNA"/>
</dbReference>
<reference evidence="3" key="1">
    <citation type="journal article" date="2023" name="BMC Genomics">
        <title>Chromosome-level genome assemblies of Cutaneotrichosporon spp. (Trichosporonales, Basidiomycota) reveal imbalanced evolution between nucleotide sequences and chromosome synteny.</title>
        <authorList>
            <person name="Kobayashi Y."/>
            <person name="Kayamori A."/>
            <person name="Aoki K."/>
            <person name="Shiwa Y."/>
            <person name="Matsutani M."/>
            <person name="Fujita N."/>
            <person name="Sugita T."/>
            <person name="Iwasaki W."/>
            <person name="Tanaka N."/>
            <person name="Takashima M."/>
        </authorList>
    </citation>
    <scope>NUCLEOTIDE SEQUENCE</scope>
    <source>
        <strain evidence="3">HIS016</strain>
    </source>
</reference>
<dbReference type="InterPro" id="IPR003034">
    <property type="entry name" value="SAP_dom"/>
</dbReference>
<keyword evidence="4" id="KW-1185">Reference proteome</keyword>
<feature type="compositionally biased region" description="Low complexity" evidence="1">
    <location>
        <begin position="154"/>
        <end position="175"/>
    </location>
</feature>
<feature type="region of interest" description="Disordered" evidence="1">
    <location>
        <begin position="39"/>
        <end position="175"/>
    </location>
</feature>
<feature type="domain" description="SAP" evidence="2">
    <location>
        <begin position="3"/>
        <end position="37"/>
    </location>
</feature>
<gene>
    <name evidence="3" type="ORF">CspeluHIS016_0801100</name>
</gene>
<feature type="compositionally biased region" description="Basic and acidic residues" evidence="1">
    <location>
        <begin position="411"/>
        <end position="493"/>
    </location>
</feature>
<accession>A0AAD3TZ32</accession>
<comment type="caution">
    <text evidence="3">The sequence shown here is derived from an EMBL/GenBank/DDBJ whole genome shotgun (WGS) entry which is preliminary data.</text>
</comment>
<protein>
    <recommendedName>
        <fullName evidence="2">SAP domain-containing protein</fullName>
    </recommendedName>
</protein>
<dbReference type="InterPro" id="IPR036361">
    <property type="entry name" value="SAP_dom_sf"/>
</dbReference>
<reference evidence="3" key="2">
    <citation type="submission" date="2023-06" db="EMBL/GenBank/DDBJ databases">
        <authorList>
            <person name="Kobayashi Y."/>
            <person name="Kayamori A."/>
            <person name="Aoki K."/>
            <person name="Shiwa Y."/>
            <person name="Fujita N."/>
            <person name="Sugita T."/>
            <person name="Iwasaki W."/>
            <person name="Tanaka N."/>
            <person name="Takashima M."/>
        </authorList>
    </citation>
    <scope>NUCLEOTIDE SEQUENCE</scope>
    <source>
        <strain evidence="3">HIS016</strain>
    </source>
</reference>
<feature type="compositionally biased region" description="Basic and acidic residues" evidence="1">
    <location>
        <begin position="60"/>
        <end position="82"/>
    </location>
</feature>
<dbReference type="SMART" id="SM00513">
    <property type="entry name" value="SAP"/>
    <property type="match status" value="1"/>
</dbReference>
<dbReference type="PANTHER" id="PTHR47031">
    <property type="entry name" value="SAP DNA-BINDING DOMAIN-CONTAINING PROTEIN"/>
    <property type="match status" value="1"/>
</dbReference>
<dbReference type="AlphaFoldDB" id="A0AAD3TZ32"/>
<name>A0AAD3TZ32_9TREE</name>
<feature type="region of interest" description="Disordered" evidence="1">
    <location>
        <begin position="302"/>
        <end position="493"/>
    </location>
</feature>
<dbReference type="SUPFAM" id="SSF68906">
    <property type="entry name" value="SAP domain"/>
    <property type="match status" value="1"/>
</dbReference>
<feature type="compositionally biased region" description="Basic residues" evidence="1">
    <location>
        <begin position="389"/>
        <end position="403"/>
    </location>
</feature>
<evidence type="ECO:0000259" key="2">
    <source>
        <dbReference type="PROSITE" id="PS50800"/>
    </source>
</evidence>
<dbReference type="Pfam" id="PF02037">
    <property type="entry name" value="SAP"/>
    <property type="match status" value="1"/>
</dbReference>
<dbReference type="Gene3D" id="1.10.720.30">
    <property type="entry name" value="SAP domain"/>
    <property type="match status" value="1"/>
</dbReference>
<evidence type="ECO:0000313" key="3">
    <source>
        <dbReference type="EMBL" id="GMK59504.1"/>
    </source>
</evidence>
<feature type="compositionally biased region" description="Polar residues" evidence="1">
    <location>
        <begin position="113"/>
        <end position="129"/>
    </location>
</feature>
<evidence type="ECO:0000313" key="4">
    <source>
        <dbReference type="Proteomes" id="UP001222932"/>
    </source>
</evidence>
<feature type="compositionally biased region" description="Low complexity" evidence="1">
    <location>
        <begin position="319"/>
        <end position="332"/>
    </location>
</feature>
<dbReference type="PANTHER" id="PTHR47031:SF3">
    <property type="entry name" value="SAP DOMAIN-CONTAINING PROTEIN"/>
    <property type="match status" value="1"/>
</dbReference>
<proteinExistence type="predicted"/>
<feature type="compositionally biased region" description="Basic and acidic residues" evidence="1">
    <location>
        <begin position="357"/>
        <end position="367"/>
    </location>
</feature>
<evidence type="ECO:0000256" key="1">
    <source>
        <dbReference type="SAM" id="MobiDB-lite"/>
    </source>
</evidence>
<dbReference type="Proteomes" id="UP001222932">
    <property type="component" value="Unassembled WGS sequence"/>
</dbReference>
<dbReference type="PROSITE" id="PS50800">
    <property type="entry name" value="SAP"/>
    <property type="match status" value="1"/>
</dbReference>
<organism evidence="3 4">
    <name type="scientific">Cutaneotrichosporon spelunceum</name>
    <dbReference type="NCBI Taxonomy" id="1672016"/>
    <lineage>
        <taxon>Eukaryota</taxon>
        <taxon>Fungi</taxon>
        <taxon>Dikarya</taxon>
        <taxon>Basidiomycota</taxon>
        <taxon>Agaricomycotina</taxon>
        <taxon>Tremellomycetes</taxon>
        <taxon>Trichosporonales</taxon>
        <taxon>Trichosporonaceae</taxon>
        <taxon>Cutaneotrichosporon</taxon>
    </lineage>
</organism>
<sequence length="493" mass="53349">MDVAKLKVAELRTELSKRGLDTKGLKKELAERLTAAINGANANGVDGQGEVDGNENGMEGDWKGDGKEGDTAMKDDVPKGDPVEPADNGVSPPDDRMAVADGTGAPTEEDANGMQNTNDDMPIDTQSLKGDSMAVDADAPTDDAMHTDEPAPADEPAPTEAAAPPSLPLPASLSHLATSHPPSSVLYVSNLRRPLLLSALHDYLSPTTLPNNPSLPFAHVDYPGLWLSGVKDHAYAGYDTATTALQVAERVHGQVWPERGAALGVQFVDPAQVNGLMEKEEAAWGSRQRLVLVSEQEDGEWRFDVAPPATETRRSGGLANPNPASSAPPASATADHDRKTLADRLANPLANSQNPPPKEEGDKDKLGRIRRTHAQPSLEFREGPGAPDRRRRGHRGGRGRRRGGPQGGGGVDRERGDSYRPPGERRGDGWRGDARDVRAAREWGRGRDHGDRYVPGRGGWDQDRDRSPRREREERYGDRGDRGDRRRGDHWRP</sequence>